<dbReference type="Proteomes" id="UP000603912">
    <property type="component" value="Unassembled WGS sequence"/>
</dbReference>
<evidence type="ECO:0000256" key="2">
    <source>
        <dbReference type="ARBA" id="ARBA00012636"/>
    </source>
</evidence>
<sequence>MTVRNEGLAISAVMDGRAPAILCAAATAFLARLDARFETARRAALAHRAERRLAFDGGEMPDFPAETQSIRDADWRVSPIPADLVDRRIEIAGPPGRAAIVAAVNSGAKVFVADFEDASSPSWTNLIDGQANLIDFWAGRLQAGSPKGRKTAPRPDGAAVMMRPRGWHLPEKHVQVAGRPLAATLFDVGLYLFHNARAIQAQGRTVALYLPKVEGAREARLWNDMLGFAERELELAAGSIKATVLIETMPAAFEMDEILWELRERALGLNCGRWDLIFSFIKCLGKHARFVTPDRASMVMGSNFLAACSYLLVKTCHRRGALALGGKIANMPVKGDRRAHRQSIAMVKADKQRAALEGLDGVWVGHPDLVPIAQEVFHGLVPEANQLGLLHADMEIIRDDMLSMHPGRRTEAGLRGNIRVVIHYLAAWIGGQGALPMHDLLEDAGTAEIARVQVWQWVYHEAKLSDGRKITPELFGEILDDEVARLRADLGDAGFAAGRHREAVDLFRAMTLAADVPDFLTLSAYDMLAA</sequence>
<dbReference type="InterPro" id="IPR011076">
    <property type="entry name" value="Malate_synth_sf"/>
</dbReference>
<dbReference type="FunFam" id="3.20.20.360:FF:000001">
    <property type="entry name" value="Malate synthase"/>
    <property type="match status" value="1"/>
</dbReference>
<feature type="domain" description="Malate synthase TIM barrel" evidence="8">
    <location>
        <begin position="160"/>
        <end position="403"/>
    </location>
</feature>
<evidence type="ECO:0000256" key="5">
    <source>
        <dbReference type="ARBA" id="ARBA00022679"/>
    </source>
</evidence>
<keyword evidence="5" id="KW-0808">Transferase</keyword>
<dbReference type="Pfam" id="PF20659">
    <property type="entry name" value="MS_C"/>
    <property type="match status" value="1"/>
</dbReference>
<dbReference type="Pfam" id="PF20656">
    <property type="entry name" value="MS_N"/>
    <property type="match status" value="1"/>
</dbReference>
<feature type="domain" description="Malate synthase C-terminal" evidence="10">
    <location>
        <begin position="409"/>
        <end position="527"/>
    </location>
</feature>
<evidence type="ECO:0000259" key="8">
    <source>
        <dbReference type="Pfam" id="PF01274"/>
    </source>
</evidence>
<evidence type="ECO:0000256" key="4">
    <source>
        <dbReference type="ARBA" id="ARBA00022532"/>
    </source>
</evidence>
<dbReference type="EMBL" id="BMES01000001">
    <property type="protein sequence ID" value="GGH11568.1"/>
    <property type="molecule type" value="Genomic_DNA"/>
</dbReference>
<organism evidence="11 12">
    <name type="scientific">Alsobacter metallidurans</name>
    <dbReference type="NCBI Taxonomy" id="340221"/>
    <lineage>
        <taxon>Bacteria</taxon>
        <taxon>Pseudomonadati</taxon>
        <taxon>Pseudomonadota</taxon>
        <taxon>Alphaproteobacteria</taxon>
        <taxon>Hyphomicrobiales</taxon>
        <taxon>Alsobacteraceae</taxon>
        <taxon>Alsobacter</taxon>
    </lineage>
</organism>
<evidence type="ECO:0000259" key="10">
    <source>
        <dbReference type="Pfam" id="PF20659"/>
    </source>
</evidence>
<proteinExistence type="inferred from homology"/>
<name>A0A917I4Z3_9HYPH</name>
<dbReference type="GO" id="GO:0006097">
    <property type="term" value="P:glyoxylate cycle"/>
    <property type="evidence" value="ECO:0007669"/>
    <property type="project" value="UniProtKB-KW"/>
</dbReference>
<dbReference type="NCBIfam" id="TIGR01344">
    <property type="entry name" value="malate_syn_A"/>
    <property type="match status" value="1"/>
</dbReference>
<dbReference type="EC" id="2.3.3.9" evidence="2"/>
<dbReference type="PIRSF" id="PIRSF001363">
    <property type="entry name" value="Malate_synth"/>
    <property type="match status" value="1"/>
</dbReference>
<dbReference type="InterPro" id="IPR046363">
    <property type="entry name" value="MS_N_TIM-barrel_dom"/>
</dbReference>
<feature type="domain" description="Malate synthase N-terminal" evidence="9">
    <location>
        <begin position="17"/>
        <end position="68"/>
    </location>
</feature>
<accession>A0A917I4Z3</accession>
<dbReference type="SUPFAM" id="SSF51645">
    <property type="entry name" value="Malate synthase G"/>
    <property type="match status" value="1"/>
</dbReference>
<dbReference type="GO" id="GO:0005737">
    <property type="term" value="C:cytoplasm"/>
    <property type="evidence" value="ECO:0007669"/>
    <property type="project" value="TreeGrafter"/>
</dbReference>
<feature type="active site" description="Proton acceptor" evidence="7">
    <location>
        <position position="163"/>
    </location>
</feature>
<keyword evidence="3" id="KW-0329">Glyoxylate bypass</keyword>
<dbReference type="Pfam" id="PF01274">
    <property type="entry name" value="MS_TIM-barrel"/>
    <property type="match status" value="1"/>
</dbReference>
<comment type="catalytic activity">
    <reaction evidence="6">
        <text>glyoxylate + acetyl-CoA + H2O = (S)-malate + CoA + H(+)</text>
        <dbReference type="Rhea" id="RHEA:18181"/>
        <dbReference type="ChEBI" id="CHEBI:15377"/>
        <dbReference type="ChEBI" id="CHEBI:15378"/>
        <dbReference type="ChEBI" id="CHEBI:15589"/>
        <dbReference type="ChEBI" id="CHEBI:36655"/>
        <dbReference type="ChEBI" id="CHEBI:57287"/>
        <dbReference type="ChEBI" id="CHEBI:57288"/>
        <dbReference type="EC" id="2.3.3.9"/>
    </reaction>
</comment>
<dbReference type="InterPro" id="IPR048356">
    <property type="entry name" value="MS_N"/>
</dbReference>
<comment type="caution">
    <text evidence="11">The sequence shown here is derived from an EMBL/GenBank/DDBJ whole genome shotgun (WGS) entry which is preliminary data.</text>
</comment>
<evidence type="ECO:0000256" key="3">
    <source>
        <dbReference type="ARBA" id="ARBA00022435"/>
    </source>
</evidence>
<reference evidence="11" key="2">
    <citation type="submission" date="2020-09" db="EMBL/GenBank/DDBJ databases">
        <authorList>
            <person name="Sun Q."/>
            <person name="Zhou Y."/>
        </authorList>
    </citation>
    <scope>NUCLEOTIDE SEQUENCE</scope>
    <source>
        <strain evidence="11">CGMCC 1.12214</strain>
    </source>
</reference>
<dbReference type="PANTHER" id="PTHR42902">
    <property type="entry name" value="MALATE SYNTHASE"/>
    <property type="match status" value="1"/>
</dbReference>
<dbReference type="AlphaFoldDB" id="A0A917I4Z3"/>
<evidence type="ECO:0000259" key="9">
    <source>
        <dbReference type="Pfam" id="PF20656"/>
    </source>
</evidence>
<reference evidence="11" key="1">
    <citation type="journal article" date="2014" name="Int. J. Syst. Evol. Microbiol.">
        <title>Complete genome sequence of Corynebacterium casei LMG S-19264T (=DSM 44701T), isolated from a smear-ripened cheese.</title>
        <authorList>
            <consortium name="US DOE Joint Genome Institute (JGI-PGF)"/>
            <person name="Walter F."/>
            <person name="Albersmeier A."/>
            <person name="Kalinowski J."/>
            <person name="Ruckert C."/>
        </authorList>
    </citation>
    <scope>NUCLEOTIDE SEQUENCE</scope>
    <source>
        <strain evidence="11">CGMCC 1.12214</strain>
    </source>
</reference>
<dbReference type="InterPro" id="IPR001465">
    <property type="entry name" value="Malate_synthase_TIM"/>
</dbReference>
<dbReference type="PANTHER" id="PTHR42902:SF1">
    <property type="entry name" value="MALATE SYNTHASE 1-RELATED"/>
    <property type="match status" value="1"/>
</dbReference>
<evidence type="ECO:0000313" key="12">
    <source>
        <dbReference type="Proteomes" id="UP000603912"/>
    </source>
</evidence>
<dbReference type="GO" id="GO:0004474">
    <property type="term" value="F:malate synthase activity"/>
    <property type="evidence" value="ECO:0007669"/>
    <property type="project" value="UniProtKB-EC"/>
</dbReference>
<feature type="active site" description="Proton donor" evidence="7">
    <location>
        <position position="443"/>
    </location>
</feature>
<evidence type="ECO:0000256" key="6">
    <source>
        <dbReference type="ARBA" id="ARBA00047918"/>
    </source>
</evidence>
<dbReference type="GO" id="GO:0006099">
    <property type="term" value="P:tricarboxylic acid cycle"/>
    <property type="evidence" value="ECO:0007669"/>
    <property type="project" value="UniProtKB-KW"/>
</dbReference>
<gene>
    <name evidence="11" type="ORF">GCM10007036_08720</name>
</gene>
<dbReference type="Gene3D" id="3.20.20.360">
    <property type="entry name" value="Malate synthase, domain 3"/>
    <property type="match status" value="1"/>
</dbReference>
<dbReference type="FunFam" id="1.20.1220.12:FF:000001">
    <property type="entry name" value="Malate synthase"/>
    <property type="match status" value="1"/>
</dbReference>
<comment type="similarity">
    <text evidence="1">Belongs to the malate synthase family.</text>
</comment>
<evidence type="ECO:0000256" key="7">
    <source>
        <dbReference type="PIRSR" id="PIRSR001363-1"/>
    </source>
</evidence>
<keyword evidence="12" id="KW-1185">Reference proteome</keyword>
<protein>
    <recommendedName>
        <fullName evidence="2">malate synthase</fullName>
        <ecNumber evidence="2">2.3.3.9</ecNumber>
    </recommendedName>
</protein>
<dbReference type="InterPro" id="IPR044856">
    <property type="entry name" value="Malate_synth_C_sf"/>
</dbReference>
<evidence type="ECO:0000313" key="11">
    <source>
        <dbReference type="EMBL" id="GGH11568.1"/>
    </source>
</evidence>
<dbReference type="Gene3D" id="1.20.1220.12">
    <property type="entry name" value="Malate synthase, domain III"/>
    <property type="match status" value="1"/>
</dbReference>
<keyword evidence="4" id="KW-0816">Tricarboxylic acid cycle</keyword>
<dbReference type="InterPro" id="IPR048355">
    <property type="entry name" value="MS_C"/>
</dbReference>
<evidence type="ECO:0000256" key="1">
    <source>
        <dbReference type="ARBA" id="ARBA00006394"/>
    </source>
</evidence>
<dbReference type="InterPro" id="IPR006252">
    <property type="entry name" value="Malate_synthA"/>
</dbReference>